<dbReference type="InterPro" id="IPR036162">
    <property type="entry name" value="Resolvase-like_N_sf"/>
</dbReference>
<sequence>MRNVYLYYRKSIEVDKSSSPVDRLVYQDKVLNEYCAENQLHILKRFTDLGYLGTPFKRPELLQMQKTLEKPGQKPVSLIFYSMSSIQNELKANEELLLGIVKQIGEVHFYEEKRTMNYDSFRLYVKGPRHLGVQTLDKVTRVPAKGKSRKSIKTATKKADG</sequence>
<dbReference type="EMBL" id="JADZSC010000003">
    <property type="protein sequence ID" value="MBH0231397.1"/>
    <property type="molecule type" value="Genomic_DNA"/>
</dbReference>
<comment type="caution">
    <text evidence="1">The sequence shown here is derived from an EMBL/GenBank/DDBJ whole genome shotgun (WGS) entry which is preliminary data.</text>
</comment>
<dbReference type="GO" id="GO:0000150">
    <property type="term" value="F:DNA strand exchange activity"/>
    <property type="evidence" value="ECO:0007669"/>
    <property type="project" value="InterPro"/>
</dbReference>
<dbReference type="Proteomes" id="UP000614490">
    <property type="component" value="Unassembled WGS sequence"/>
</dbReference>
<dbReference type="GO" id="GO:0003677">
    <property type="term" value="F:DNA binding"/>
    <property type="evidence" value="ECO:0007669"/>
    <property type="project" value="InterPro"/>
</dbReference>
<proteinExistence type="predicted"/>
<dbReference type="RefSeq" id="WP_197318022.1">
    <property type="nucleotide sequence ID" value="NZ_JADZSC010000003.1"/>
</dbReference>
<name>A0A931HX06_9BACI</name>
<dbReference type="SUPFAM" id="SSF53041">
    <property type="entry name" value="Resolvase-like"/>
    <property type="match status" value="1"/>
</dbReference>
<evidence type="ECO:0000313" key="1">
    <source>
        <dbReference type="EMBL" id="MBH0231397.1"/>
    </source>
</evidence>
<accession>A0A931HX06</accession>
<dbReference type="Gene3D" id="3.40.50.1390">
    <property type="entry name" value="Resolvase, N-terminal catalytic domain"/>
    <property type="match status" value="1"/>
</dbReference>
<keyword evidence="2" id="KW-1185">Reference proteome</keyword>
<dbReference type="AlphaFoldDB" id="A0A931HX06"/>
<reference evidence="1 2" key="1">
    <citation type="journal article" date="2005" name="Int. J. Syst. Evol. Microbiol.">
        <title>Halobacillus yeomjeoni sp. nov., isolated from a marine solar saltern in Korea.</title>
        <authorList>
            <person name="Yoon J.H."/>
            <person name="Kang S.J."/>
            <person name="Lee C.H."/>
            <person name="Oh H.W."/>
            <person name="Oh T.K."/>
        </authorList>
    </citation>
    <scope>NUCLEOTIDE SEQUENCE [LARGE SCALE GENOMIC DNA]</scope>
    <source>
        <strain evidence="1 2">KCTC 3957</strain>
    </source>
</reference>
<gene>
    <name evidence="1" type="ORF">H0267_14310</name>
</gene>
<organism evidence="1 2">
    <name type="scientific">Halobacillus yeomjeoni</name>
    <dbReference type="NCBI Taxonomy" id="311194"/>
    <lineage>
        <taxon>Bacteria</taxon>
        <taxon>Bacillati</taxon>
        <taxon>Bacillota</taxon>
        <taxon>Bacilli</taxon>
        <taxon>Bacillales</taxon>
        <taxon>Bacillaceae</taxon>
        <taxon>Halobacillus</taxon>
    </lineage>
</organism>
<evidence type="ECO:0000313" key="2">
    <source>
        <dbReference type="Proteomes" id="UP000614490"/>
    </source>
</evidence>
<protein>
    <submittedName>
        <fullName evidence="1">Recombinase family protein</fullName>
    </submittedName>
</protein>